<protein>
    <submittedName>
        <fullName evidence="1">Uncharacterized protein</fullName>
    </submittedName>
</protein>
<name>A0ABS1NQV0_9ACTN</name>
<evidence type="ECO:0000313" key="1">
    <source>
        <dbReference type="EMBL" id="MBL1102437.1"/>
    </source>
</evidence>
<dbReference type="EMBL" id="JAERRF010000045">
    <property type="protein sequence ID" value="MBL1102437.1"/>
    <property type="molecule type" value="Genomic_DNA"/>
</dbReference>
<gene>
    <name evidence="1" type="ORF">JK363_38680</name>
</gene>
<dbReference type="Proteomes" id="UP000634229">
    <property type="component" value="Unassembled WGS sequence"/>
</dbReference>
<reference evidence="1 2" key="1">
    <citation type="submission" date="2021-01" db="EMBL/GenBank/DDBJ databases">
        <title>WGS of actinomycetes isolated from Thailand.</title>
        <authorList>
            <person name="Thawai C."/>
        </authorList>
    </citation>
    <scope>NUCLEOTIDE SEQUENCE [LARGE SCALE GENOMIC DNA]</scope>
    <source>
        <strain evidence="1 2">CA1R205</strain>
    </source>
</reference>
<organism evidence="1 2">
    <name type="scientific">Streptomyces coffeae</name>
    <dbReference type="NCBI Taxonomy" id="621382"/>
    <lineage>
        <taxon>Bacteria</taxon>
        <taxon>Bacillati</taxon>
        <taxon>Actinomycetota</taxon>
        <taxon>Actinomycetes</taxon>
        <taxon>Kitasatosporales</taxon>
        <taxon>Streptomycetaceae</taxon>
        <taxon>Streptomyces</taxon>
    </lineage>
</organism>
<evidence type="ECO:0000313" key="2">
    <source>
        <dbReference type="Proteomes" id="UP000634229"/>
    </source>
</evidence>
<dbReference type="RefSeq" id="WP_201882833.1">
    <property type="nucleotide sequence ID" value="NZ_JAERRF010000045.1"/>
</dbReference>
<accession>A0ABS1NQV0</accession>
<sequence length="50" mass="5669">MSRRTGVSRPRLQWHVPVCPERCLTKAHRLREALVRSTIAELGLGGADWT</sequence>
<keyword evidence="2" id="KW-1185">Reference proteome</keyword>
<proteinExistence type="predicted"/>
<comment type="caution">
    <text evidence="1">The sequence shown here is derived from an EMBL/GenBank/DDBJ whole genome shotgun (WGS) entry which is preliminary data.</text>
</comment>